<organism evidence="10 11">
    <name type="scientific">Hibiscus syriacus</name>
    <name type="common">Rose of Sharon</name>
    <dbReference type="NCBI Taxonomy" id="106335"/>
    <lineage>
        <taxon>Eukaryota</taxon>
        <taxon>Viridiplantae</taxon>
        <taxon>Streptophyta</taxon>
        <taxon>Embryophyta</taxon>
        <taxon>Tracheophyta</taxon>
        <taxon>Spermatophyta</taxon>
        <taxon>Magnoliopsida</taxon>
        <taxon>eudicotyledons</taxon>
        <taxon>Gunneridae</taxon>
        <taxon>Pentapetalae</taxon>
        <taxon>rosids</taxon>
        <taxon>malvids</taxon>
        <taxon>Malvales</taxon>
        <taxon>Malvaceae</taxon>
        <taxon>Malvoideae</taxon>
        <taxon>Hibiscus</taxon>
    </lineage>
</organism>
<comment type="subcellular location">
    <subcellularLocation>
        <location evidence="1">Cell membrane</location>
        <topology evidence="1">Single-pass type I membrane protein</topology>
    </subcellularLocation>
</comment>
<protein>
    <submittedName>
        <fullName evidence="10">Uncharacterized protein</fullName>
    </submittedName>
</protein>
<dbReference type="EMBL" id="VEPZ02001733">
    <property type="protein sequence ID" value="KAE8660127.1"/>
    <property type="molecule type" value="Genomic_DNA"/>
</dbReference>
<keyword evidence="6" id="KW-1133">Transmembrane helix</keyword>
<dbReference type="PANTHER" id="PTHR48052">
    <property type="entry name" value="UNNAMED PRODUCT"/>
    <property type="match status" value="1"/>
</dbReference>
<comment type="similarity">
    <text evidence="2">Belongs to the RLP family.</text>
</comment>
<keyword evidence="5" id="KW-0732">Signal</keyword>
<keyword evidence="9" id="KW-0325">Glycoprotein</keyword>
<keyword evidence="11" id="KW-1185">Reference proteome</keyword>
<evidence type="ECO:0000256" key="7">
    <source>
        <dbReference type="ARBA" id="ARBA00023136"/>
    </source>
</evidence>
<keyword evidence="8" id="KW-0675">Receptor</keyword>
<evidence type="ECO:0000256" key="6">
    <source>
        <dbReference type="ARBA" id="ARBA00022989"/>
    </source>
</evidence>
<keyword evidence="4" id="KW-0812">Transmembrane</keyword>
<evidence type="ECO:0000313" key="10">
    <source>
        <dbReference type="EMBL" id="KAE8660127.1"/>
    </source>
</evidence>
<dbReference type="GO" id="GO:0005886">
    <property type="term" value="C:plasma membrane"/>
    <property type="evidence" value="ECO:0007669"/>
    <property type="project" value="UniProtKB-SubCell"/>
</dbReference>
<evidence type="ECO:0000256" key="9">
    <source>
        <dbReference type="ARBA" id="ARBA00023180"/>
    </source>
</evidence>
<dbReference type="Pfam" id="PF00560">
    <property type="entry name" value="LRR_1"/>
    <property type="match status" value="1"/>
</dbReference>
<evidence type="ECO:0000256" key="2">
    <source>
        <dbReference type="ARBA" id="ARBA00009592"/>
    </source>
</evidence>
<evidence type="ECO:0000256" key="8">
    <source>
        <dbReference type="ARBA" id="ARBA00023170"/>
    </source>
</evidence>
<evidence type="ECO:0000256" key="4">
    <source>
        <dbReference type="ARBA" id="ARBA00022692"/>
    </source>
</evidence>
<dbReference type="InterPro" id="IPR001611">
    <property type="entry name" value="Leu-rich_rpt"/>
</dbReference>
<evidence type="ECO:0000256" key="3">
    <source>
        <dbReference type="ARBA" id="ARBA00022475"/>
    </source>
</evidence>
<comment type="caution">
    <text evidence="10">The sequence shown here is derived from an EMBL/GenBank/DDBJ whole genome shotgun (WGS) entry which is preliminary data.</text>
</comment>
<sequence length="358" mass="40596">MLTFEFCRYSESIDDFRMLYLEKEHRILRKIHHVFSFRKWDPTAFSKPGFEHPVWFSWSGVKGNPKTAQLNLGGSYFEGEIAAISGRHHTSRVCIVIKSQVPGQFKFYSFRSTPETKPPKELSNLTKLEALYFFKNSFTGEIWGPIPPNLCYGNKLFKLILFNNMLKHELPGNFVNCTSLSRFRIQNILNSLSSNIWGAPSLQIFSASSAKLTGEISNFIGCKNIYKIELQGSSLNGSIPWYIDHCEKLVFEFKQKFVYWNNSMEILTLPSITVVDLSHNLPTGTIPSNFKNCSTLKKFGVSYNLLTGPIPSPGLIFPNLHPSLFCGNNSLYGKILARLCLVEAMAEAMAIGDMEVRN</sequence>
<keyword evidence="3" id="KW-1003">Cell membrane</keyword>
<evidence type="ECO:0000256" key="1">
    <source>
        <dbReference type="ARBA" id="ARBA00004251"/>
    </source>
</evidence>
<name>A0A6A2XV32_HIBSY</name>
<keyword evidence="7" id="KW-0472">Membrane</keyword>
<dbReference type="Gene3D" id="3.80.10.10">
    <property type="entry name" value="Ribonuclease Inhibitor"/>
    <property type="match status" value="1"/>
</dbReference>
<accession>A0A6A2XV32</accession>
<dbReference type="AlphaFoldDB" id="A0A6A2XV32"/>
<reference evidence="10" key="1">
    <citation type="submission" date="2019-09" db="EMBL/GenBank/DDBJ databases">
        <title>Draft genome information of white flower Hibiscus syriacus.</title>
        <authorList>
            <person name="Kim Y.-M."/>
        </authorList>
    </citation>
    <scope>NUCLEOTIDE SEQUENCE [LARGE SCALE GENOMIC DNA]</scope>
    <source>
        <strain evidence="10">YM2019G1</strain>
    </source>
</reference>
<evidence type="ECO:0000313" key="11">
    <source>
        <dbReference type="Proteomes" id="UP000436088"/>
    </source>
</evidence>
<dbReference type="Proteomes" id="UP000436088">
    <property type="component" value="Unassembled WGS sequence"/>
</dbReference>
<evidence type="ECO:0000256" key="5">
    <source>
        <dbReference type="ARBA" id="ARBA00022729"/>
    </source>
</evidence>
<gene>
    <name evidence="10" type="ORF">F3Y22_tig00116958pilonHSYRG00121</name>
</gene>
<dbReference type="PANTHER" id="PTHR48052:SF24">
    <property type="entry name" value="LEUCINE-RICH REPEAT RECEPTOR-LIKE PROTEIN KINASE TDR"/>
    <property type="match status" value="1"/>
</dbReference>
<proteinExistence type="inferred from homology"/>
<dbReference type="SUPFAM" id="SSF52058">
    <property type="entry name" value="L domain-like"/>
    <property type="match status" value="1"/>
</dbReference>
<dbReference type="InterPro" id="IPR032675">
    <property type="entry name" value="LRR_dom_sf"/>
</dbReference>